<dbReference type="EC" id="2.1.1.222" evidence="1"/>
<dbReference type="Proteomes" id="UP001597116">
    <property type="component" value="Unassembled WGS sequence"/>
</dbReference>
<dbReference type="GO" id="GO:0061542">
    <property type="term" value="F:3-demethylubiquinol 3-O-methyltransferase activity"/>
    <property type="evidence" value="ECO:0007669"/>
    <property type="project" value="UniProtKB-EC"/>
</dbReference>
<organism evidence="1 2">
    <name type="scientific">Larkinella insperata</name>
    <dbReference type="NCBI Taxonomy" id="332158"/>
    <lineage>
        <taxon>Bacteria</taxon>
        <taxon>Pseudomonadati</taxon>
        <taxon>Bacteroidota</taxon>
        <taxon>Cytophagia</taxon>
        <taxon>Cytophagales</taxon>
        <taxon>Spirosomataceae</taxon>
        <taxon>Larkinella</taxon>
    </lineage>
</organism>
<dbReference type="Gene3D" id="3.40.50.150">
    <property type="entry name" value="Vaccinia Virus protein VP39"/>
    <property type="match status" value="1"/>
</dbReference>
<sequence>MTISRDDVVRKIHEMYPGDGYTLYHAQRYATLLDLLNRFANPQSSLLDIGVSRFTEIVRNHFDRPVDTLGFDKEGPTRYGNHYFFNLNDCQFPDRYRKDLPQYGAIVMAEVLEHLYTSPLLVYPFLKSILKPNGILIVQTPNAVAIHKRIKMILGKNPYELIRIQHDNPGHFREYTAEELFDYGEQVGLPPTHISFNNYFDYRYRPVGGEHPSTPMQKWEYLNKLFDMMPRGFRPGLTVVYQNRLAG</sequence>
<evidence type="ECO:0000313" key="1">
    <source>
        <dbReference type="EMBL" id="MFD1140372.1"/>
    </source>
</evidence>
<dbReference type="SUPFAM" id="SSF53335">
    <property type="entry name" value="S-adenosyl-L-methionine-dependent methyltransferases"/>
    <property type="match status" value="1"/>
</dbReference>
<accession>A0ABW3Q0P2</accession>
<dbReference type="EC" id="2.1.1.64" evidence="1"/>
<name>A0ABW3Q0P2_9BACT</name>
<gene>
    <name evidence="1" type="ORF">ACFQ4C_04600</name>
</gene>
<keyword evidence="1" id="KW-0808">Transferase</keyword>
<protein>
    <submittedName>
        <fullName evidence="1">Class I SAM-dependent methyltransferase</fullName>
        <ecNumber evidence="1">2.1.1.222</ecNumber>
        <ecNumber evidence="1">2.1.1.64</ecNumber>
    </submittedName>
</protein>
<dbReference type="EMBL" id="JBHTLP010000002">
    <property type="protein sequence ID" value="MFD1140372.1"/>
    <property type="molecule type" value="Genomic_DNA"/>
</dbReference>
<keyword evidence="1" id="KW-0489">Methyltransferase</keyword>
<proteinExistence type="predicted"/>
<dbReference type="Pfam" id="PF13489">
    <property type="entry name" value="Methyltransf_23"/>
    <property type="match status" value="1"/>
</dbReference>
<dbReference type="GO" id="GO:0102208">
    <property type="term" value="F:2-polyprenyl-6-hydroxyphenol methylase activity"/>
    <property type="evidence" value="ECO:0007669"/>
    <property type="project" value="UniProtKB-EC"/>
</dbReference>
<evidence type="ECO:0000313" key="2">
    <source>
        <dbReference type="Proteomes" id="UP001597116"/>
    </source>
</evidence>
<reference evidence="2" key="1">
    <citation type="journal article" date="2019" name="Int. J. Syst. Evol. Microbiol.">
        <title>The Global Catalogue of Microorganisms (GCM) 10K type strain sequencing project: providing services to taxonomists for standard genome sequencing and annotation.</title>
        <authorList>
            <consortium name="The Broad Institute Genomics Platform"/>
            <consortium name="The Broad Institute Genome Sequencing Center for Infectious Disease"/>
            <person name="Wu L."/>
            <person name="Ma J."/>
        </authorList>
    </citation>
    <scope>NUCLEOTIDE SEQUENCE [LARGE SCALE GENOMIC DNA]</scope>
    <source>
        <strain evidence="2">CCUG 55608</strain>
    </source>
</reference>
<comment type="caution">
    <text evidence="1">The sequence shown here is derived from an EMBL/GenBank/DDBJ whole genome shotgun (WGS) entry which is preliminary data.</text>
</comment>
<dbReference type="InterPro" id="IPR029063">
    <property type="entry name" value="SAM-dependent_MTases_sf"/>
</dbReference>
<dbReference type="RefSeq" id="WP_265989557.1">
    <property type="nucleotide sequence ID" value="NZ_CP110973.1"/>
</dbReference>
<dbReference type="GO" id="GO:0032259">
    <property type="term" value="P:methylation"/>
    <property type="evidence" value="ECO:0007669"/>
    <property type="project" value="UniProtKB-KW"/>
</dbReference>
<keyword evidence="2" id="KW-1185">Reference proteome</keyword>